<gene>
    <name evidence="2" type="ORF">PECAL_5P18560</name>
</gene>
<protein>
    <recommendedName>
        <fullName evidence="4">Reverse transcriptase domain-containing protein</fullName>
    </recommendedName>
</protein>
<accession>A0A8J2SV99</accession>
<evidence type="ECO:0000256" key="1">
    <source>
        <dbReference type="SAM" id="SignalP"/>
    </source>
</evidence>
<proteinExistence type="predicted"/>
<feature type="signal peptide" evidence="1">
    <location>
        <begin position="1"/>
        <end position="28"/>
    </location>
</feature>
<organism evidence="2 3">
    <name type="scientific">Pelagomonas calceolata</name>
    <dbReference type="NCBI Taxonomy" id="35677"/>
    <lineage>
        <taxon>Eukaryota</taxon>
        <taxon>Sar</taxon>
        <taxon>Stramenopiles</taxon>
        <taxon>Ochrophyta</taxon>
        <taxon>Pelagophyceae</taxon>
        <taxon>Pelagomonadales</taxon>
        <taxon>Pelagomonadaceae</taxon>
        <taxon>Pelagomonas</taxon>
    </lineage>
</organism>
<feature type="chain" id="PRO_5035292616" description="Reverse transcriptase domain-containing protein" evidence="1">
    <location>
        <begin position="29"/>
        <end position="1021"/>
    </location>
</feature>
<evidence type="ECO:0008006" key="4">
    <source>
        <dbReference type="Google" id="ProtNLM"/>
    </source>
</evidence>
<comment type="caution">
    <text evidence="2">The sequence shown here is derived from an EMBL/GenBank/DDBJ whole genome shotgun (WGS) entry which is preliminary data.</text>
</comment>
<evidence type="ECO:0000313" key="2">
    <source>
        <dbReference type="EMBL" id="CAH0377296.1"/>
    </source>
</evidence>
<evidence type="ECO:0000313" key="3">
    <source>
        <dbReference type="Proteomes" id="UP000789595"/>
    </source>
</evidence>
<dbReference type="EMBL" id="CAKKNE010000005">
    <property type="protein sequence ID" value="CAH0377296.1"/>
    <property type="molecule type" value="Genomic_DNA"/>
</dbReference>
<dbReference type="AlphaFoldDB" id="A0A8J2SV99"/>
<keyword evidence="1" id="KW-0732">Signal</keyword>
<name>A0A8J2SV99_9STRA</name>
<dbReference type="Proteomes" id="UP000789595">
    <property type="component" value="Unassembled WGS sequence"/>
</dbReference>
<reference evidence="2" key="1">
    <citation type="submission" date="2021-11" db="EMBL/GenBank/DDBJ databases">
        <authorList>
            <consortium name="Genoscope - CEA"/>
            <person name="William W."/>
        </authorList>
    </citation>
    <scope>NUCLEOTIDE SEQUENCE</scope>
</reference>
<sequence>MIRVRPTVVRSTILILHVLGPGVQLALTVSNNDSVAFLKSLAAANLWQRMSHPGLASPDDLAKKMRIGRLDYFWDDANELRMYGVGEGAYEHRFTAFVFGVGPQSYTVGVNDINSQSFYFPLSGATTTGVETGLSIATVITDAIDGITDTIEAAAVFRRAGQMISFVSDGAATAMKARYHFELLKEQVLGKASVGVFQVMCFCHVIHDGVLHAVTENSPPHPSWRRQNHNAVFIFFLEHVSNYLHNSFRELDIGFIPKCPLGQETRWGTYIKVASYLVSYRALLLVALLALRDKKDRKVWFSVDLQDAFNARESDKDLNYTIFILSDPSMFIQLCVLAEFGLGLAIPALMWGQQRKGQRVMEIHEYLIRHFALIASLRADPHAFFVHTFYHAEELGLSEEDVCAHISSMLRAYEMYIANRFGHWFRLPWAWALLCHSVYGRDVAKQLVQLVNSGRLARSGMLAAKIDYAGVLADDALWAAVVAFAGGTDPLDAAAHTQSLKKLRRERFPARRAPRSAVAGARPRLDAHTTQHNTRHANAPSTRHRRFAHHLDAASAFGTRVDGVGVVTAITNVFDHIPIHSAMAEVGVKTCRGADVNTLLNDHGLGTVLRSMNSEFNLSDRVANEASIAGARHALVAAEAARRQEKLERATKARADFGDAWSELFDGEEDAAKVYSDLARDSAAYAQGLASAASARSDQAHARRHGIAAAPAPAAADVEEAAAGAPSVSARAASNAAAFAASPFAILEPIVPYLVHILKIITMDRCTDSADIAKYLSYLVAKLPSVGAIPAAKAKCPFCTNSWTSVKGATELRANHIHTRHILPMQAGAGSYFEGLVGGLGAYALPTQVADVADYRSACAAGAPKPASYRPSIRRSTHKYLDRHIVPLLRPALRTVFETVRAAPAGAAPLNLTDLLQKALPEAAPAERPDTEPYEDILEDDVLGLERPRPQVESLASLESLVPGIIVSALVAAADPNPQPLPGEGEQDEIRLSYNAAVKDDSAKVHHFMLTLIPTLADRGS</sequence>
<keyword evidence="3" id="KW-1185">Reference proteome</keyword>